<name>A0A9D2S8U3_9FIRM</name>
<comment type="caution">
    <text evidence="2">The sequence shown here is derived from an EMBL/GenBank/DDBJ whole genome shotgun (WGS) entry which is preliminary data.</text>
</comment>
<feature type="region of interest" description="Disordered" evidence="1">
    <location>
        <begin position="24"/>
        <end position="46"/>
    </location>
</feature>
<evidence type="ECO:0000256" key="1">
    <source>
        <dbReference type="SAM" id="MobiDB-lite"/>
    </source>
</evidence>
<dbReference type="Proteomes" id="UP000823877">
    <property type="component" value="Unassembled WGS sequence"/>
</dbReference>
<reference evidence="2" key="1">
    <citation type="journal article" date="2021" name="PeerJ">
        <title>Extensive microbial diversity within the chicken gut microbiome revealed by metagenomics and culture.</title>
        <authorList>
            <person name="Gilroy R."/>
            <person name="Ravi A."/>
            <person name="Getino M."/>
            <person name="Pursley I."/>
            <person name="Horton D.L."/>
            <person name="Alikhan N.F."/>
            <person name="Baker D."/>
            <person name="Gharbi K."/>
            <person name="Hall N."/>
            <person name="Watson M."/>
            <person name="Adriaenssens E.M."/>
            <person name="Foster-Nyarko E."/>
            <person name="Jarju S."/>
            <person name="Secka A."/>
            <person name="Antonio M."/>
            <person name="Oren A."/>
            <person name="Chaudhuri R.R."/>
            <person name="La Ragione R."/>
            <person name="Hildebrand F."/>
            <person name="Pallen M.J."/>
        </authorList>
    </citation>
    <scope>NUCLEOTIDE SEQUENCE</scope>
    <source>
        <strain evidence="2">CHK188-16595</strain>
    </source>
</reference>
<proteinExistence type="predicted"/>
<gene>
    <name evidence="2" type="ORF">IAA37_06070</name>
</gene>
<accession>A0A9D2S8U3</accession>
<dbReference type="EMBL" id="DWXN01000012">
    <property type="protein sequence ID" value="HJB75223.1"/>
    <property type="molecule type" value="Genomic_DNA"/>
</dbReference>
<reference evidence="2" key="2">
    <citation type="submission" date="2021-04" db="EMBL/GenBank/DDBJ databases">
        <authorList>
            <person name="Gilroy R."/>
        </authorList>
    </citation>
    <scope>NUCLEOTIDE SEQUENCE</scope>
    <source>
        <strain evidence="2">CHK188-16595</strain>
    </source>
</reference>
<evidence type="ECO:0000313" key="3">
    <source>
        <dbReference type="Proteomes" id="UP000823877"/>
    </source>
</evidence>
<organism evidence="2 3">
    <name type="scientific">Candidatus Eubacterium faecale</name>
    <dbReference type="NCBI Taxonomy" id="2838568"/>
    <lineage>
        <taxon>Bacteria</taxon>
        <taxon>Bacillati</taxon>
        <taxon>Bacillota</taxon>
        <taxon>Clostridia</taxon>
        <taxon>Eubacteriales</taxon>
        <taxon>Eubacteriaceae</taxon>
        <taxon>Eubacterium</taxon>
    </lineage>
</organism>
<sequence>MNKKFYMDPSFEIEMFKTQSVLTTTSENPDTGVDPWDVQTLDEQEF</sequence>
<evidence type="ECO:0000313" key="2">
    <source>
        <dbReference type="EMBL" id="HJB75223.1"/>
    </source>
</evidence>
<protein>
    <submittedName>
        <fullName evidence="2">Uncharacterized protein</fullName>
    </submittedName>
</protein>
<dbReference type="AlphaFoldDB" id="A0A9D2S8U3"/>